<accession>A0A336MDL2</accession>
<evidence type="ECO:0000259" key="1">
    <source>
        <dbReference type="Pfam" id="PF13679"/>
    </source>
</evidence>
<dbReference type="PANTHER" id="PTHR12496:SF9">
    <property type="entry name" value="METHYLTRANSFERASE-LIKE PROTEIN 25-RELATED"/>
    <property type="match status" value="1"/>
</dbReference>
<proteinExistence type="predicted"/>
<dbReference type="CDD" id="cd02440">
    <property type="entry name" value="AdoMet_MTases"/>
    <property type="match status" value="1"/>
</dbReference>
<organism evidence="2">
    <name type="scientific">Culicoides sonorensis</name>
    <name type="common">Biting midge</name>
    <dbReference type="NCBI Taxonomy" id="179676"/>
    <lineage>
        <taxon>Eukaryota</taxon>
        <taxon>Metazoa</taxon>
        <taxon>Ecdysozoa</taxon>
        <taxon>Arthropoda</taxon>
        <taxon>Hexapoda</taxon>
        <taxon>Insecta</taxon>
        <taxon>Pterygota</taxon>
        <taxon>Neoptera</taxon>
        <taxon>Endopterygota</taxon>
        <taxon>Diptera</taxon>
        <taxon>Nematocera</taxon>
        <taxon>Chironomoidea</taxon>
        <taxon>Ceratopogonidae</taxon>
        <taxon>Ceratopogoninae</taxon>
        <taxon>Culicoides</taxon>
        <taxon>Monoculicoides</taxon>
    </lineage>
</organism>
<dbReference type="VEuPathDB" id="VectorBase:CSON015562"/>
<reference evidence="2" key="1">
    <citation type="submission" date="2018-07" db="EMBL/GenBank/DDBJ databases">
        <authorList>
            <person name="Quirk P.G."/>
            <person name="Krulwich T.A."/>
        </authorList>
    </citation>
    <scope>NUCLEOTIDE SEQUENCE</scope>
</reference>
<sequence>MSNIKLIQQKIDSILRFLTPHYLKFVNCHMVNYLTDDHWRTFIPGEIQDEISSDASKISELLQKFMTSSTGYDADIAQNYPKTKKFIEETRKFTLTGMPDVCYSLACLQNELKNFGLHVTLESPLKIKEFMSPKKNHEVEIAAQIISDLSKYIETTSDSCQNSIIIDAGDGKGYLSSMLALQYGKLVLGIDASEINTKGAESRKQKMTRNYRPITQFIDENTDFTALAKENFDKSFDNFILTGLHTCGNLAPNSLKIYQNNDKIKGLVNIGCCYHLLVEEFVEDIFYNEQKYEINKNSKGFPLSSYLKDKKIFLGRNARMHASQSVPRFFAEKDLPNKTLHYRAMLEVILQETFTDDLERKKFLVGKSKATNFEEYVESAFKKFNFESKIPSREQINEIEAKYDASLAQLQLFYVLRLFLAPVTESLIILDRLLYLKENEFEKSYIVELFDKVVSPRCYGIISLQSYRYPLIVVIIVDVVLYVVTTVELTLDWHLVSSWNYLYTHHLTRNYLKDLGFRDDYVQLVDSVVEVVLVPFSPILPAECDFSDGCKTAADSELRKLPVVDIICQLPTDNDDDDS</sequence>
<dbReference type="OMA" id="ARTHNTI"/>
<name>A0A336MDL2_CULSO</name>
<feature type="domain" description="Methyltransferase" evidence="1">
    <location>
        <begin position="134"/>
        <end position="279"/>
    </location>
</feature>
<evidence type="ECO:0000313" key="2">
    <source>
        <dbReference type="EMBL" id="SSX28375.1"/>
    </source>
</evidence>
<dbReference type="Gene3D" id="3.40.50.150">
    <property type="entry name" value="Vaccinia Virus protein VP39"/>
    <property type="match status" value="1"/>
</dbReference>
<dbReference type="EMBL" id="UFQT01000997">
    <property type="protein sequence ID" value="SSX28375.1"/>
    <property type="molecule type" value="Genomic_DNA"/>
</dbReference>
<dbReference type="InterPro" id="IPR052220">
    <property type="entry name" value="METTL25"/>
</dbReference>
<dbReference type="InterPro" id="IPR029063">
    <property type="entry name" value="SAM-dependent_MTases_sf"/>
</dbReference>
<dbReference type="AlphaFoldDB" id="A0A336MDL2"/>
<dbReference type="InterPro" id="IPR025714">
    <property type="entry name" value="Methyltranfer_dom"/>
</dbReference>
<dbReference type="Pfam" id="PF13679">
    <property type="entry name" value="Methyltransf_32"/>
    <property type="match status" value="1"/>
</dbReference>
<protein>
    <submittedName>
        <fullName evidence="2">CSON015562 protein</fullName>
    </submittedName>
</protein>
<dbReference type="PANTHER" id="PTHR12496">
    <property type="entry name" value="CGI-41 METHYLTRANSFERASE"/>
    <property type="match status" value="1"/>
</dbReference>
<gene>
    <name evidence="2" type="primary">CSON015562</name>
</gene>
<dbReference type="SUPFAM" id="SSF53335">
    <property type="entry name" value="S-adenosyl-L-methionine-dependent methyltransferases"/>
    <property type="match status" value="1"/>
</dbReference>